<evidence type="ECO:0000256" key="1">
    <source>
        <dbReference type="ARBA" id="ARBA00004496"/>
    </source>
</evidence>
<evidence type="ECO:0000256" key="5">
    <source>
        <dbReference type="ARBA" id="ARBA00023015"/>
    </source>
</evidence>
<dbReference type="RefSeq" id="WP_256765555.1">
    <property type="nucleotide sequence ID" value="NZ_JANIGO010000006.1"/>
</dbReference>
<feature type="modified residue" description="4-aspartylphosphate" evidence="8">
    <location>
        <position position="51"/>
    </location>
</feature>
<keyword evidence="5" id="KW-0805">Transcription regulation</keyword>
<evidence type="ECO:0000256" key="3">
    <source>
        <dbReference type="ARBA" id="ARBA00022553"/>
    </source>
</evidence>
<feature type="DNA-binding region" description="OmpR/PhoB-type" evidence="9">
    <location>
        <begin position="124"/>
        <end position="218"/>
    </location>
</feature>
<keyword evidence="7" id="KW-0804">Transcription</keyword>
<protein>
    <submittedName>
        <fullName evidence="12">Response regulator transcription factor</fullName>
    </submittedName>
</protein>
<dbReference type="Gene3D" id="3.40.50.2300">
    <property type="match status" value="1"/>
</dbReference>
<dbReference type="SMART" id="SM00862">
    <property type="entry name" value="Trans_reg_C"/>
    <property type="match status" value="1"/>
</dbReference>
<dbReference type="CDD" id="cd17624">
    <property type="entry name" value="REC_OmpR_PmrA-like"/>
    <property type="match status" value="1"/>
</dbReference>
<evidence type="ECO:0000256" key="7">
    <source>
        <dbReference type="ARBA" id="ARBA00023163"/>
    </source>
</evidence>
<dbReference type="Pfam" id="PF00072">
    <property type="entry name" value="Response_reg"/>
    <property type="match status" value="1"/>
</dbReference>
<dbReference type="CDD" id="cd00383">
    <property type="entry name" value="trans_reg_C"/>
    <property type="match status" value="1"/>
</dbReference>
<keyword evidence="2" id="KW-0963">Cytoplasm</keyword>
<dbReference type="InterPro" id="IPR001789">
    <property type="entry name" value="Sig_transdc_resp-reg_receiver"/>
</dbReference>
<keyword evidence="3 8" id="KW-0597">Phosphoprotein</keyword>
<organism evidence="12 13">
    <name type="scientific">Limnobacter humi</name>
    <dbReference type="NCBI Taxonomy" id="1778671"/>
    <lineage>
        <taxon>Bacteria</taxon>
        <taxon>Pseudomonadati</taxon>
        <taxon>Pseudomonadota</taxon>
        <taxon>Betaproteobacteria</taxon>
        <taxon>Burkholderiales</taxon>
        <taxon>Burkholderiaceae</taxon>
        <taxon>Limnobacter</taxon>
    </lineage>
</organism>
<dbReference type="SUPFAM" id="SSF52172">
    <property type="entry name" value="CheY-like"/>
    <property type="match status" value="1"/>
</dbReference>
<dbReference type="Gene3D" id="6.10.250.690">
    <property type="match status" value="1"/>
</dbReference>
<evidence type="ECO:0000256" key="2">
    <source>
        <dbReference type="ARBA" id="ARBA00022490"/>
    </source>
</evidence>
<dbReference type="PROSITE" id="PS51755">
    <property type="entry name" value="OMPR_PHOB"/>
    <property type="match status" value="1"/>
</dbReference>
<sequence length="227" mass="25511">MRVLLVEDDEDIASGVAEALRRRAYQVDWISDGRQALRAALDNPFDLIILDLGLPGLDGLDVLGQLRQKQKSTPTIIVSARDTTRNRIDGLNAGADDYLIKPFDLEELFARIHAIERRSSGASTNVLKLGLVELDLRGLTVRYNAEEVVLQRREFSLLKKLMENPRQVFTREQLEESLYGWTSDVGSNTIDVYVHNIRKKMYPEVIKTLRGVGYRIDPTIAGGGSSE</sequence>
<evidence type="ECO:0000313" key="12">
    <source>
        <dbReference type="EMBL" id="MCQ8897706.1"/>
    </source>
</evidence>
<reference evidence="12 13" key="1">
    <citation type="submission" date="2022-07" db="EMBL/GenBank/DDBJ databases">
        <authorList>
            <person name="Xamxidin M."/>
            <person name="Wu M."/>
        </authorList>
    </citation>
    <scope>NUCLEOTIDE SEQUENCE [LARGE SCALE GENOMIC DNA]</scope>
    <source>
        <strain evidence="12 13">NBRC 111650</strain>
    </source>
</reference>
<feature type="domain" description="Response regulatory" evidence="10">
    <location>
        <begin position="2"/>
        <end position="116"/>
    </location>
</feature>
<dbReference type="Gene3D" id="1.10.10.10">
    <property type="entry name" value="Winged helix-like DNA-binding domain superfamily/Winged helix DNA-binding domain"/>
    <property type="match status" value="1"/>
</dbReference>
<dbReference type="PANTHER" id="PTHR48111:SF35">
    <property type="entry name" value="TRANSCRIPTIONAL REGULATORY PROTEIN QSEB"/>
    <property type="match status" value="1"/>
</dbReference>
<dbReference type="Proteomes" id="UP001204142">
    <property type="component" value="Unassembled WGS sequence"/>
</dbReference>
<name>A0ABT1WJL9_9BURK</name>
<dbReference type="PANTHER" id="PTHR48111">
    <property type="entry name" value="REGULATOR OF RPOS"/>
    <property type="match status" value="1"/>
</dbReference>
<keyword evidence="13" id="KW-1185">Reference proteome</keyword>
<feature type="domain" description="OmpR/PhoB-type" evidence="11">
    <location>
        <begin position="124"/>
        <end position="218"/>
    </location>
</feature>
<evidence type="ECO:0000256" key="4">
    <source>
        <dbReference type="ARBA" id="ARBA00023012"/>
    </source>
</evidence>
<evidence type="ECO:0000259" key="10">
    <source>
        <dbReference type="PROSITE" id="PS50110"/>
    </source>
</evidence>
<dbReference type="InterPro" id="IPR039420">
    <property type="entry name" value="WalR-like"/>
</dbReference>
<gene>
    <name evidence="12" type="ORF">NQT62_14790</name>
</gene>
<dbReference type="Pfam" id="PF00486">
    <property type="entry name" value="Trans_reg_C"/>
    <property type="match status" value="1"/>
</dbReference>
<evidence type="ECO:0000256" key="8">
    <source>
        <dbReference type="PROSITE-ProRule" id="PRU00169"/>
    </source>
</evidence>
<evidence type="ECO:0000313" key="13">
    <source>
        <dbReference type="Proteomes" id="UP001204142"/>
    </source>
</evidence>
<dbReference type="EMBL" id="JANIGO010000006">
    <property type="protein sequence ID" value="MCQ8897706.1"/>
    <property type="molecule type" value="Genomic_DNA"/>
</dbReference>
<dbReference type="InterPro" id="IPR001867">
    <property type="entry name" value="OmpR/PhoB-type_DNA-bd"/>
</dbReference>
<dbReference type="InterPro" id="IPR011006">
    <property type="entry name" value="CheY-like_superfamily"/>
</dbReference>
<evidence type="ECO:0000259" key="11">
    <source>
        <dbReference type="PROSITE" id="PS51755"/>
    </source>
</evidence>
<comment type="subcellular location">
    <subcellularLocation>
        <location evidence="1">Cytoplasm</location>
    </subcellularLocation>
</comment>
<evidence type="ECO:0000256" key="9">
    <source>
        <dbReference type="PROSITE-ProRule" id="PRU01091"/>
    </source>
</evidence>
<dbReference type="InterPro" id="IPR036388">
    <property type="entry name" value="WH-like_DNA-bd_sf"/>
</dbReference>
<dbReference type="SMART" id="SM00448">
    <property type="entry name" value="REC"/>
    <property type="match status" value="1"/>
</dbReference>
<dbReference type="PROSITE" id="PS50110">
    <property type="entry name" value="RESPONSE_REGULATORY"/>
    <property type="match status" value="1"/>
</dbReference>
<evidence type="ECO:0000256" key="6">
    <source>
        <dbReference type="ARBA" id="ARBA00023125"/>
    </source>
</evidence>
<proteinExistence type="predicted"/>
<comment type="caution">
    <text evidence="12">The sequence shown here is derived from an EMBL/GenBank/DDBJ whole genome shotgun (WGS) entry which is preliminary data.</text>
</comment>
<keyword evidence="6 9" id="KW-0238">DNA-binding</keyword>
<accession>A0ABT1WJL9</accession>
<keyword evidence="4" id="KW-0902">Two-component regulatory system</keyword>